<protein>
    <submittedName>
        <fullName evidence="1">Uncharacterized protein</fullName>
    </submittedName>
</protein>
<accession>A0ABV6K9Z2</accession>
<comment type="caution">
    <text evidence="1">The sequence shown here is derived from an EMBL/GenBank/DDBJ whole genome shotgun (WGS) entry which is preliminary data.</text>
</comment>
<evidence type="ECO:0000313" key="2">
    <source>
        <dbReference type="Proteomes" id="UP001589838"/>
    </source>
</evidence>
<keyword evidence="2" id="KW-1185">Reference proteome</keyword>
<gene>
    <name evidence="1" type="ORF">ACFFHM_06230</name>
</gene>
<dbReference type="EMBL" id="JBHLUX010000017">
    <property type="protein sequence ID" value="MFC0470130.1"/>
    <property type="molecule type" value="Genomic_DNA"/>
</dbReference>
<reference evidence="1 2" key="1">
    <citation type="submission" date="2024-09" db="EMBL/GenBank/DDBJ databases">
        <authorList>
            <person name="Sun Q."/>
            <person name="Mori K."/>
        </authorList>
    </citation>
    <scope>NUCLEOTIDE SEQUENCE [LARGE SCALE GENOMIC DNA]</scope>
    <source>
        <strain evidence="1 2">NCAIM B.02610</strain>
    </source>
</reference>
<organism evidence="1 2">
    <name type="scientific">Halalkalibacter kiskunsagensis</name>
    <dbReference type="NCBI Taxonomy" id="1548599"/>
    <lineage>
        <taxon>Bacteria</taxon>
        <taxon>Bacillati</taxon>
        <taxon>Bacillota</taxon>
        <taxon>Bacilli</taxon>
        <taxon>Bacillales</taxon>
        <taxon>Bacillaceae</taxon>
        <taxon>Halalkalibacter</taxon>
    </lineage>
</organism>
<proteinExistence type="predicted"/>
<dbReference type="RefSeq" id="WP_335958801.1">
    <property type="nucleotide sequence ID" value="NZ_JAXBLX010000003.1"/>
</dbReference>
<evidence type="ECO:0000313" key="1">
    <source>
        <dbReference type="EMBL" id="MFC0470130.1"/>
    </source>
</evidence>
<dbReference type="Proteomes" id="UP001589838">
    <property type="component" value="Unassembled WGS sequence"/>
</dbReference>
<sequence length="43" mass="4685">MSEWTEEEAVPFMKQGGGSCVFLMKRGKKFVLLLAGPVPGTRA</sequence>
<name>A0ABV6K9Z2_9BACI</name>